<proteinExistence type="predicted"/>
<dbReference type="Proteomes" id="UP000183039">
    <property type="component" value="Unassembled WGS sequence"/>
</dbReference>
<evidence type="ECO:0000313" key="2">
    <source>
        <dbReference type="EMBL" id="OJG87538.1"/>
    </source>
</evidence>
<evidence type="ECO:0000259" key="1">
    <source>
        <dbReference type="PROSITE" id="PS51186"/>
    </source>
</evidence>
<dbReference type="Gene3D" id="3.40.630.30">
    <property type="match status" value="1"/>
</dbReference>
<dbReference type="GO" id="GO:0016747">
    <property type="term" value="F:acyltransferase activity, transferring groups other than amino-acyl groups"/>
    <property type="evidence" value="ECO:0007669"/>
    <property type="project" value="InterPro"/>
</dbReference>
<dbReference type="Pfam" id="PF13673">
    <property type="entry name" value="Acetyltransf_10"/>
    <property type="match status" value="1"/>
</dbReference>
<gene>
    <name evidence="2" type="ORF">RV15_GL001931</name>
</gene>
<dbReference type="InterPro" id="IPR016181">
    <property type="entry name" value="Acyl_CoA_acyltransferase"/>
</dbReference>
<dbReference type="SUPFAM" id="SSF55729">
    <property type="entry name" value="Acyl-CoA N-acyltransferases (Nat)"/>
    <property type="match status" value="1"/>
</dbReference>
<accession>A0AA91GI61</accession>
<dbReference type="InterPro" id="IPR052564">
    <property type="entry name" value="N-acetyltrans/Recomb-assoc"/>
</dbReference>
<comment type="caution">
    <text evidence="2">The sequence shown here is derived from an EMBL/GenBank/DDBJ whole genome shotgun (WGS) entry which is preliminary data.</text>
</comment>
<dbReference type="PANTHER" id="PTHR43451">
    <property type="entry name" value="ACETYLTRANSFERASE (GNAT) FAMILY PROTEIN"/>
    <property type="match status" value="1"/>
</dbReference>
<protein>
    <recommendedName>
        <fullName evidence="1">N-acetyltransferase domain-containing protein</fullName>
    </recommendedName>
</protein>
<reference evidence="2 3" key="1">
    <citation type="submission" date="2014-12" db="EMBL/GenBank/DDBJ databases">
        <title>Draft genome sequences of 29 type strains of Enterococci.</title>
        <authorList>
            <person name="Zhong Z."/>
            <person name="Sun Z."/>
            <person name="Liu W."/>
            <person name="Zhang W."/>
            <person name="Zhang H."/>
        </authorList>
    </citation>
    <scope>NUCLEOTIDE SEQUENCE [LARGE SCALE GENOMIC DNA]</scope>
    <source>
        <strain evidence="2 3">DSM 22801</strain>
    </source>
</reference>
<organism evidence="2 3">
    <name type="scientific">Enterococcus silesiacus</name>
    <dbReference type="NCBI Taxonomy" id="332949"/>
    <lineage>
        <taxon>Bacteria</taxon>
        <taxon>Bacillati</taxon>
        <taxon>Bacillota</taxon>
        <taxon>Bacilli</taxon>
        <taxon>Lactobacillales</taxon>
        <taxon>Enterococcaceae</taxon>
        <taxon>Enterococcus</taxon>
    </lineage>
</organism>
<dbReference type="EMBL" id="JXLC01000028">
    <property type="protein sequence ID" value="OJG87538.1"/>
    <property type="molecule type" value="Genomic_DNA"/>
</dbReference>
<dbReference type="CDD" id="cd04301">
    <property type="entry name" value="NAT_SF"/>
    <property type="match status" value="1"/>
</dbReference>
<dbReference type="PROSITE" id="PS51186">
    <property type="entry name" value="GNAT"/>
    <property type="match status" value="1"/>
</dbReference>
<evidence type="ECO:0000313" key="3">
    <source>
        <dbReference type="Proteomes" id="UP000183039"/>
    </source>
</evidence>
<dbReference type="PANTHER" id="PTHR43451:SF1">
    <property type="entry name" value="ACETYLTRANSFERASE"/>
    <property type="match status" value="1"/>
</dbReference>
<dbReference type="InterPro" id="IPR000182">
    <property type="entry name" value="GNAT_dom"/>
</dbReference>
<sequence length="182" mass="21070">MNYALTYLFDVIKLSLMNRSEGIMTVFSLRKYEKSDLENILAIFNGTVQAINKKDYTQQQIEQWVQLNPDYEKWHARLSSTYSIVALNRMEVIGFGNITDTGELDLLYVDKKWIGYGIGKMLATDLMDHALKTGAKELTVYSSITAKPFFESLGFELVEQKVQYRNGVMLMNYLMVYRKEAK</sequence>
<dbReference type="AlphaFoldDB" id="A0AA91GI61"/>
<name>A0AA91GI61_9ENTE</name>
<feature type="domain" description="N-acetyltransferase" evidence="1">
    <location>
        <begin position="27"/>
        <end position="180"/>
    </location>
</feature>